<dbReference type="AlphaFoldDB" id="A0A4P9WSZ2"/>
<organism evidence="2 3">
    <name type="scientific">Blyttiomyces helicus</name>
    <dbReference type="NCBI Taxonomy" id="388810"/>
    <lineage>
        <taxon>Eukaryota</taxon>
        <taxon>Fungi</taxon>
        <taxon>Fungi incertae sedis</taxon>
        <taxon>Chytridiomycota</taxon>
        <taxon>Chytridiomycota incertae sedis</taxon>
        <taxon>Chytridiomycetes</taxon>
        <taxon>Chytridiomycetes incertae sedis</taxon>
        <taxon>Blyttiomyces</taxon>
    </lineage>
</organism>
<feature type="compositionally biased region" description="Basic and acidic residues" evidence="1">
    <location>
        <begin position="1"/>
        <end position="21"/>
    </location>
</feature>
<evidence type="ECO:0000313" key="2">
    <source>
        <dbReference type="EMBL" id="RKO94440.1"/>
    </source>
</evidence>
<dbReference type="EMBL" id="KZ993897">
    <property type="protein sequence ID" value="RKO94440.1"/>
    <property type="molecule type" value="Genomic_DNA"/>
</dbReference>
<proteinExistence type="predicted"/>
<keyword evidence="3" id="KW-1185">Reference proteome</keyword>
<feature type="compositionally biased region" description="Basic and acidic residues" evidence="1">
    <location>
        <begin position="86"/>
        <end position="112"/>
    </location>
</feature>
<sequence length="211" mass="23845">MGEGQTRERVMDRTVTGKEALRSQGPSLSKTTKSPEARDKGNTISPKNTNAEAKNKEKALQLPKNPQRLEEREGSLCHPASWQGQTERERTTKEVTVEEKREGKGNVKKDSAGKQARTSLSSRCPHTPHHPTTEVKKGNPPSRLITPRFQGQQDNRCENRPMNSAELQGNYLLFRSFCPSLSVEEADEDNWKGRDWDPRVMEYGEQEVMAT</sequence>
<evidence type="ECO:0000256" key="1">
    <source>
        <dbReference type="SAM" id="MobiDB-lite"/>
    </source>
</evidence>
<name>A0A4P9WSZ2_9FUNG</name>
<gene>
    <name evidence="2" type="ORF">BDK51DRAFT_29846</name>
</gene>
<protein>
    <submittedName>
        <fullName evidence="2">Uncharacterized protein</fullName>
    </submittedName>
</protein>
<reference evidence="3" key="1">
    <citation type="journal article" date="2018" name="Nat. Microbiol.">
        <title>Leveraging single-cell genomics to expand the fungal tree of life.</title>
        <authorList>
            <person name="Ahrendt S.R."/>
            <person name="Quandt C.A."/>
            <person name="Ciobanu D."/>
            <person name="Clum A."/>
            <person name="Salamov A."/>
            <person name="Andreopoulos B."/>
            <person name="Cheng J.F."/>
            <person name="Woyke T."/>
            <person name="Pelin A."/>
            <person name="Henrissat B."/>
            <person name="Reynolds N.K."/>
            <person name="Benny G.L."/>
            <person name="Smith M.E."/>
            <person name="James T.Y."/>
            <person name="Grigoriev I.V."/>
        </authorList>
    </citation>
    <scope>NUCLEOTIDE SEQUENCE [LARGE SCALE GENOMIC DNA]</scope>
</reference>
<feature type="region of interest" description="Disordered" evidence="1">
    <location>
        <begin position="1"/>
        <end position="157"/>
    </location>
</feature>
<dbReference type="Proteomes" id="UP000269721">
    <property type="component" value="Unassembled WGS sequence"/>
</dbReference>
<evidence type="ECO:0000313" key="3">
    <source>
        <dbReference type="Proteomes" id="UP000269721"/>
    </source>
</evidence>
<accession>A0A4P9WSZ2</accession>